<accession>A0AAV4LS69</accession>
<evidence type="ECO:0000313" key="2">
    <source>
        <dbReference type="Proteomes" id="UP001497744"/>
    </source>
</evidence>
<organism evidence="1 2">
    <name type="scientific">Babesia caballi</name>
    <dbReference type="NCBI Taxonomy" id="5871"/>
    <lineage>
        <taxon>Eukaryota</taxon>
        <taxon>Sar</taxon>
        <taxon>Alveolata</taxon>
        <taxon>Apicomplexa</taxon>
        <taxon>Aconoidasida</taxon>
        <taxon>Piroplasmida</taxon>
        <taxon>Babesiidae</taxon>
        <taxon>Babesia</taxon>
    </lineage>
</organism>
<dbReference type="RefSeq" id="XP_067713525.1">
    <property type="nucleotide sequence ID" value="XM_067857424.1"/>
</dbReference>
<sequence length="831" mass="90923">MNGNTYKSRVNVVIRTLRKCVGTGQVPEGFGKLVEGIGNKVKDGFDKKINTGGGSDGKLNAVFSALKSIVTAKFNDQEHQGRTVVQDHTKVEDCISKLSFEQDNSENFRNLCKHLQSLFGKNSIKPSSSQLDENAVLNVANLIIDITNVGTQANSVSREIGNLKKGKFIDHANAAVFTAVRDAATAFLTEIKEPMKYTSFYNKKTNQNADWSNVTKQQDQETCAKIFLGCLPLYYQALTYIYWGCHEKGGGWGSQTLANGSMRSYFDSQGLLPLYVDKGKTAAHIAETALNKFSEFTQGMTKASPPSPFTYSTFTKELLGIVKTEQQTNLSSQCPLSALFHGASCYFQCQQITKTTSAGGTPRSIREMLYFLAALQFSPQYDAFDSYVTSLFRTMLGNPSGGKDDAELKLQVADSGITSIPGTPASSDTLSAADVKCYIASTFHLAPAFIGLVQEPSTSEDPWLQSLFSNSQFKLSIPSSGAGIFGALSNYAYALQFQLYFLYAQCYSTYSQGRGWRGCRFGSEINKGSKDPVISHTCGGFNCGSNQSTCNHGGTGNYSGCKHNKKNDPDQCGNSSNLSPLQAFLTDNLQGFSLSPSSTSGHLSDHPPGSMCHVKMGFDPKHLRQNAGTGNYIYSALGSFCSVPYTPLRQLCEKIGCLTKRTPRTLGDIFGFIWHLNGQLFKTRPTMNGLITKFGAAFSLPQLSQNFNKNVYSALNELWHTIAGSSLHSKPSILSRSFESMAPAIPFLYQMFMAKEPYTLPGTIFDLTQHCHNLKHDEQNNEVKHLRPDGKAQCSHSSSNPADLWSLYNPVGDKAKYPNCSNKNVVVTLSP</sequence>
<proteinExistence type="predicted"/>
<dbReference type="AlphaFoldDB" id="A0AAV4LS69"/>
<dbReference type="GeneID" id="94192937"/>
<name>A0AAV4LS69_BABCB</name>
<dbReference type="Proteomes" id="UP001497744">
    <property type="component" value="Unassembled WGS sequence"/>
</dbReference>
<reference evidence="1 2" key="1">
    <citation type="submission" date="2021-06" db="EMBL/GenBank/DDBJ databases">
        <title>Genome sequence of Babesia caballi.</title>
        <authorList>
            <person name="Yamagishi J."/>
            <person name="Kidaka T."/>
            <person name="Ochi A."/>
        </authorList>
    </citation>
    <scope>NUCLEOTIDE SEQUENCE [LARGE SCALE GENOMIC DNA]</scope>
    <source>
        <strain evidence="1">USDA-D6B2</strain>
    </source>
</reference>
<dbReference type="EMBL" id="BPLF01000001">
    <property type="protein sequence ID" value="GIX61454.1"/>
    <property type="molecule type" value="Genomic_DNA"/>
</dbReference>
<protein>
    <submittedName>
        <fullName evidence="1">Variant erythrocyte surface antigen-1 family protein</fullName>
    </submittedName>
</protein>
<evidence type="ECO:0000313" key="1">
    <source>
        <dbReference type="EMBL" id="GIX61454.1"/>
    </source>
</evidence>
<comment type="caution">
    <text evidence="1">The sequence shown here is derived from an EMBL/GenBank/DDBJ whole genome shotgun (WGS) entry which is preliminary data.</text>
</comment>
<keyword evidence="2" id="KW-1185">Reference proteome</keyword>
<gene>
    <name evidence="1" type="ORF">BcabD6B2_08890</name>
</gene>